<feature type="transmembrane region" description="Helical" evidence="9">
    <location>
        <begin position="633"/>
        <end position="655"/>
    </location>
</feature>
<evidence type="ECO:0000256" key="5">
    <source>
        <dbReference type="ARBA" id="ARBA00022692"/>
    </source>
</evidence>
<feature type="transmembrane region" description="Helical" evidence="9">
    <location>
        <begin position="348"/>
        <end position="368"/>
    </location>
</feature>
<dbReference type="InterPro" id="IPR051475">
    <property type="entry name" value="Diverse_Ion_Transporter"/>
</dbReference>
<evidence type="ECO:0000256" key="2">
    <source>
        <dbReference type="ARBA" id="ARBA00009843"/>
    </source>
</evidence>
<feature type="transmembrane region" description="Helical" evidence="9">
    <location>
        <begin position="139"/>
        <end position="160"/>
    </location>
</feature>
<feature type="transmembrane region" description="Helical" evidence="9">
    <location>
        <begin position="675"/>
        <end position="693"/>
    </location>
</feature>
<feature type="compositionally biased region" description="Polar residues" evidence="8">
    <location>
        <begin position="29"/>
        <end position="41"/>
    </location>
</feature>
<feature type="transmembrane region" description="Helical" evidence="9">
    <location>
        <begin position="380"/>
        <end position="398"/>
    </location>
</feature>
<reference evidence="11 12" key="1">
    <citation type="submission" date="2024-01" db="EMBL/GenBank/DDBJ databases">
        <title>The genome of the rayed Mediterranean limpet Patella caerulea (Linnaeus, 1758).</title>
        <authorList>
            <person name="Anh-Thu Weber A."/>
            <person name="Halstead-Nussloch G."/>
        </authorList>
    </citation>
    <scope>NUCLEOTIDE SEQUENCE [LARGE SCALE GENOMIC DNA]</scope>
    <source>
        <strain evidence="11">AATW-2023a</strain>
        <tissue evidence="11">Whole specimen</tissue>
    </source>
</reference>
<dbReference type="EMBL" id="JAZGQO010000011">
    <property type="protein sequence ID" value="KAK6173379.1"/>
    <property type="molecule type" value="Genomic_DNA"/>
</dbReference>
<feature type="domain" description="Citrate transporter-like" evidence="10">
    <location>
        <begin position="300"/>
        <end position="712"/>
    </location>
</feature>
<feature type="transmembrane region" description="Helical" evidence="9">
    <location>
        <begin position="288"/>
        <end position="305"/>
    </location>
</feature>
<dbReference type="AlphaFoldDB" id="A0AAN8JCN9"/>
<organism evidence="11 12">
    <name type="scientific">Patella caerulea</name>
    <name type="common">Rayed Mediterranean limpet</name>
    <dbReference type="NCBI Taxonomy" id="87958"/>
    <lineage>
        <taxon>Eukaryota</taxon>
        <taxon>Metazoa</taxon>
        <taxon>Spiralia</taxon>
        <taxon>Lophotrochozoa</taxon>
        <taxon>Mollusca</taxon>
        <taxon>Gastropoda</taxon>
        <taxon>Patellogastropoda</taxon>
        <taxon>Patelloidea</taxon>
        <taxon>Patellidae</taxon>
        <taxon>Patella</taxon>
    </lineage>
</organism>
<dbReference type="GO" id="GO:0005886">
    <property type="term" value="C:plasma membrane"/>
    <property type="evidence" value="ECO:0007669"/>
    <property type="project" value="UniProtKB-SubCell"/>
</dbReference>
<evidence type="ECO:0000256" key="7">
    <source>
        <dbReference type="ARBA" id="ARBA00023136"/>
    </source>
</evidence>
<dbReference type="PANTHER" id="PTHR43568">
    <property type="entry name" value="P PROTEIN"/>
    <property type="match status" value="1"/>
</dbReference>
<proteinExistence type="inferred from homology"/>
<dbReference type="PANTHER" id="PTHR43568:SF1">
    <property type="entry name" value="P PROTEIN"/>
    <property type="match status" value="1"/>
</dbReference>
<dbReference type="PRINTS" id="PR00758">
    <property type="entry name" value="ARSENICPUMP"/>
</dbReference>
<dbReference type="InterPro" id="IPR004680">
    <property type="entry name" value="Cit_transptr-like_dom"/>
</dbReference>
<keyword evidence="3" id="KW-0813">Transport</keyword>
<evidence type="ECO:0000313" key="11">
    <source>
        <dbReference type="EMBL" id="KAK6173379.1"/>
    </source>
</evidence>
<evidence type="ECO:0000259" key="10">
    <source>
        <dbReference type="Pfam" id="PF03600"/>
    </source>
</evidence>
<evidence type="ECO:0000313" key="12">
    <source>
        <dbReference type="Proteomes" id="UP001347796"/>
    </source>
</evidence>
<evidence type="ECO:0000256" key="4">
    <source>
        <dbReference type="ARBA" id="ARBA00022475"/>
    </source>
</evidence>
<name>A0AAN8JCN9_PATCE</name>
<feature type="transmembrane region" description="Helical" evidence="9">
    <location>
        <begin position="575"/>
        <end position="594"/>
    </location>
</feature>
<keyword evidence="6 9" id="KW-1133">Transmembrane helix</keyword>
<dbReference type="InterPro" id="IPR000802">
    <property type="entry name" value="Arsenical_pump_ArsB"/>
</dbReference>
<dbReference type="Proteomes" id="UP001347796">
    <property type="component" value="Unassembled WGS sequence"/>
</dbReference>
<feature type="transmembrane region" description="Helical" evidence="9">
    <location>
        <begin position="770"/>
        <end position="791"/>
    </location>
</feature>
<evidence type="ECO:0000256" key="6">
    <source>
        <dbReference type="ARBA" id="ARBA00022989"/>
    </source>
</evidence>
<keyword evidence="12" id="KW-1185">Reference proteome</keyword>
<feature type="transmembrane region" description="Helical" evidence="9">
    <location>
        <begin position="600"/>
        <end position="621"/>
    </location>
</feature>
<sequence length="793" mass="88236">MPSKRKSSGSLTLHVNPNHDRRPSVRRLLSSQDSDYGSTSRTDGDGRSVGRSYSYCPESKKNIILSNSDIDPPTPSPSTPLDDVFLPVDPEKQLLENSTEQSSNVKYRTETTFSITSIDKHLRNWANFRDVNKLDMKQILVLVKTGILFIFLIICTGYIASNPEVTEEKTHVTVAKNRPYDSGLETMNSNSYPLIKLKLDGPFDEEAVNHTFVNSSMIYVNIGGNETRATPWKLDVNIQNLREGRIIQKEKQLECKIKNCSLSIRTNNERPVPLEYSYLLITAQANNGVYYATVILILVYILIIFELVHRTVAALLGSYAAIAVLAAIHERPTQDIIIGWIDMETIMLLFGMMMLVSIFAETGFFDYSAVKVYQIAKGEVWPLVTLLCLFSAVVSAFLDNVTTILLLTPVTIRLCQVLNLDPKQILMAEVVFSNIGGTATAVGDPPNVIIVGATSKMGISFTIFTIHMLIGIIPVILGAYGLLRFYYRKTETLKNKDSPEVIELKHEIGLWKRAAARISVATREESVMKVLFLQKSVELENILSRKLHKQSKDKIKDFKDTLQELKKRYYITDPVLLVESGFVLLVVILVLFLHSFVPTLYVVIGWVAVTGAVWLLVLANISDIESILHKIEWSTLLFFAALFILMEALTELGLIDVIGSMISDIIKSVEPESRMIASISIILWISALASSFIDNIPYTTALVPVLINISQDTELDLPLLPLIIALAFGACLGGNGTLIGASANVVCAGIAEQHGYGINFCEFFKVGFPMMLLTTAISHVYLIICHVWIGWNS</sequence>
<evidence type="ECO:0000256" key="8">
    <source>
        <dbReference type="SAM" id="MobiDB-lite"/>
    </source>
</evidence>
<keyword evidence="4" id="KW-1003">Cell membrane</keyword>
<evidence type="ECO:0000256" key="9">
    <source>
        <dbReference type="SAM" id="Phobius"/>
    </source>
</evidence>
<keyword evidence="5 9" id="KW-0812">Transmembrane</keyword>
<comment type="caution">
    <text evidence="11">The sequence shown here is derived from an EMBL/GenBank/DDBJ whole genome shotgun (WGS) entry which is preliminary data.</text>
</comment>
<protein>
    <recommendedName>
        <fullName evidence="10">Citrate transporter-like domain-containing protein</fullName>
    </recommendedName>
</protein>
<comment type="similarity">
    <text evidence="2">Belongs to the CitM (TC 2.A.11) transporter family.</text>
</comment>
<evidence type="ECO:0000256" key="1">
    <source>
        <dbReference type="ARBA" id="ARBA00004651"/>
    </source>
</evidence>
<evidence type="ECO:0000256" key="3">
    <source>
        <dbReference type="ARBA" id="ARBA00022448"/>
    </source>
</evidence>
<feature type="transmembrane region" description="Helical" evidence="9">
    <location>
        <begin position="464"/>
        <end position="487"/>
    </location>
</feature>
<dbReference type="GO" id="GO:0015105">
    <property type="term" value="F:arsenite transmembrane transporter activity"/>
    <property type="evidence" value="ECO:0007669"/>
    <property type="project" value="InterPro"/>
</dbReference>
<keyword evidence="7 9" id="KW-0472">Membrane</keyword>
<feature type="transmembrane region" description="Helical" evidence="9">
    <location>
        <begin position="312"/>
        <end position="328"/>
    </location>
</feature>
<gene>
    <name evidence="11" type="ORF">SNE40_016843</name>
</gene>
<dbReference type="Pfam" id="PF03600">
    <property type="entry name" value="CitMHS"/>
    <property type="match status" value="1"/>
</dbReference>
<accession>A0AAN8JCN9</accession>
<feature type="region of interest" description="Disordered" evidence="8">
    <location>
        <begin position="1"/>
        <end position="54"/>
    </location>
</feature>
<dbReference type="CDD" id="cd01116">
    <property type="entry name" value="P_permease"/>
    <property type="match status" value="1"/>
</dbReference>
<comment type="subcellular location">
    <subcellularLocation>
        <location evidence="1">Cell membrane</location>
        <topology evidence="1">Multi-pass membrane protein</topology>
    </subcellularLocation>
</comment>